<dbReference type="Proteomes" id="UP000649617">
    <property type="component" value="Unassembled WGS sequence"/>
</dbReference>
<feature type="non-terminal residue" evidence="2">
    <location>
        <position position="1"/>
    </location>
</feature>
<feature type="domain" description="RNA-editing substrate-binding complex 8 protein HEAT repeats" evidence="1">
    <location>
        <begin position="20"/>
        <end position="117"/>
    </location>
</feature>
<dbReference type="OrthoDB" id="434495at2759"/>
<dbReference type="EMBL" id="CAJNIZ010008446">
    <property type="protein sequence ID" value="CAE7267499.1"/>
    <property type="molecule type" value="Genomic_DNA"/>
</dbReference>
<feature type="non-terminal residue" evidence="2">
    <location>
        <position position="132"/>
    </location>
</feature>
<evidence type="ECO:0000259" key="1">
    <source>
        <dbReference type="Pfam" id="PF26172"/>
    </source>
</evidence>
<evidence type="ECO:0000313" key="3">
    <source>
        <dbReference type="Proteomes" id="UP000649617"/>
    </source>
</evidence>
<dbReference type="AlphaFoldDB" id="A0A812MUF1"/>
<dbReference type="InterPro" id="IPR058977">
    <property type="entry name" value="RESC8_HEAT"/>
</dbReference>
<gene>
    <name evidence="2" type="primary">amtB</name>
    <name evidence="2" type="ORF">SPIL2461_LOCUS5813</name>
</gene>
<dbReference type="Pfam" id="PF26172">
    <property type="entry name" value="RESC8"/>
    <property type="match status" value="1"/>
</dbReference>
<protein>
    <submittedName>
        <fullName evidence="2">AmtB protein</fullName>
    </submittedName>
</protein>
<comment type="caution">
    <text evidence="2">The sequence shown here is derived from an EMBL/GenBank/DDBJ whole genome shotgun (WGS) entry which is preliminary data.</text>
</comment>
<keyword evidence="3" id="KW-1185">Reference proteome</keyword>
<organism evidence="2 3">
    <name type="scientific">Symbiodinium pilosum</name>
    <name type="common">Dinoflagellate</name>
    <dbReference type="NCBI Taxonomy" id="2952"/>
    <lineage>
        <taxon>Eukaryota</taxon>
        <taxon>Sar</taxon>
        <taxon>Alveolata</taxon>
        <taxon>Dinophyceae</taxon>
        <taxon>Suessiales</taxon>
        <taxon>Symbiodiniaceae</taxon>
        <taxon>Symbiodinium</taxon>
    </lineage>
</organism>
<reference evidence="2" key="1">
    <citation type="submission" date="2021-02" db="EMBL/GenBank/DDBJ databases">
        <authorList>
            <person name="Dougan E. K."/>
            <person name="Rhodes N."/>
            <person name="Thang M."/>
            <person name="Chan C."/>
        </authorList>
    </citation>
    <scope>NUCLEOTIDE SEQUENCE</scope>
</reference>
<name>A0A812MUF1_SYMPI</name>
<accession>A0A812MUF1</accession>
<proteinExistence type="predicted"/>
<evidence type="ECO:0000313" key="2">
    <source>
        <dbReference type="EMBL" id="CAE7267499.1"/>
    </source>
</evidence>
<sequence>AWLDFEEKALQRCGAWRGTEMVQVLHACAMAQRRPKRLLAKLAKDIPDKLPQFDASALCVCLHTFAQLRSRDASLFSVVTRRLLHPDRKDELTPSHLSSLLYSHARVLQYDKGLVRLTQRSLADDQSPFELE</sequence>